<reference evidence="2" key="1">
    <citation type="submission" date="2018-11" db="EMBL/GenBank/DDBJ databases">
        <authorList>
            <consortium name="Pathogen Informatics"/>
        </authorList>
    </citation>
    <scope>NUCLEOTIDE SEQUENCE</scope>
</reference>
<feature type="region of interest" description="Disordered" evidence="1">
    <location>
        <begin position="57"/>
        <end position="78"/>
    </location>
</feature>
<evidence type="ECO:0000313" key="2">
    <source>
        <dbReference type="EMBL" id="VEL26069.1"/>
    </source>
</evidence>
<dbReference type="AlphaFoldDB" id="A0A3S5BJ26"/>
<keyword evidence="3" id="KW-1185">Reference proteome</keyword>
<proteinExistence type="predicted"/>
<protein>
    <submittedName>
        <fullName evidence="2">Uncharacterized protein</fullName>
    </submittedName>
</protein>
<organism evidence="2 3">
    <name type="scientific">Protopolystoma xenopodis</name>
    <dbReference type="NCBI Taxonomy" id="117903"/>
    <lineage>
        <taxon>Eukaryota</taxon>
        <taxon>Metazoa</taxon>
        <taxon>Spiralia</taxon>
        <taxon>Lophotrochozoa</taxon>
        <taxon>Platyhelminthes</taxon>
        <taxon>Monogenea</taxon>
        <taxon>Polyopisthocotylea</taxon>
        <taxon>Polystomatidea</taxon>
        <taxon>Polystomatidae</taxon>
        <taxon>Protopolystoma</taxon>
    </lineage>
</organism>
<comment type="caution">
    <text evidence="2">The sequence shown here is derived from an EMBL/GenBank/DDBJ whole genome shotgun (WGS) entry which is preliminary data.</text>
</comment>
<dbReference type="Proteomes" id="UP000784294">
    <property type="component" value="Unassembled WGS sequence"/>
</dbReference>
<accession>A0A3S5BJ26</accession>
<evidence type="ECO:0000256" key="1">
    <source>
        <dbReference type="SAM" id="MobiDB-lite"/>
    </source>
</evidence>
<name>A0A3S5BJ26_9PLAT</name>
<sequence length="164" mass="17843">MSPEIGTFRLATPWQNVNPSTSLTLSLETNIDKAIMTPAPRGGELLMRSAALAYSSMSGQPTRTAQATQPEQKGLQETEQLQPSAAETSVIPMNSRFGLHSNLKNVVQLRLPLGKLSEMILAQIPIELNPDDCVGEVLLPVPPASLVARVVEENLKVSLRAYRR</sequence>
<evidence type="ECO:0000313" key="3">
    <source>
        <dbReference type="Proteomes" id="UP000784294"/>
    </source>
</evidence>
<dbReference type="EMBL" id="CAAALY010077924">
    <property type="protein sequence ID" value="VEL26069.1"/>
    <property type="molecule type" value="Genomic_DNA"/>
</dbReference>
<gene>
    <name evidence="2" type="ORF">PXEA_LOCUS19509</name>
</gene>